<gene>
    <name evidence="1" type="ORF">H8K47_17620</name>
</gene>
<reference evidence="1" key="1">
    <citation type="submission" date="2020-08" db="EMBL/GenBank/DDBJ databases">
        <title>Novel species isolated from subtropical streams in China.</title>
        <authorList>
            <person name="Lu H."/>
        </authorList>
    </citation>
    <scope>NUCLEOTIDE SEQUENCE</scope>
    <source>
        <strain evidence="1">CY7W</strain>
    </source>
</reference>
<proteinExistence type="predicted"/>
<evidence type="ECO:0000313" key="2">
    <source>
        <dbReference type="Proteomes" id="UP000612361"/>
    </source>
</evidence>
<comment type="caution">
    <text evidence="1">The sequence shown here is derived from an EMBL/GenBank/DDBJ whole genome shotgun (WGS) entry which is preliminary data.</text>
</comment>
<organism evidence="1 2">
    <name type="scientific">Undibacterium rugosum</name>
    <dbReference type="NCBI Taxonomy" id="2762291"/>
    <lineage>
        <taxon>Bacteria</taxon>
        <taxon>Pseudomonadati</taxon>
        <taxon>Pseudomonadota</taxon>
        <taxon>Betaproteobacteria</taxon>
        <taxon>Burkholderiales</taxon>
        <taxon>Oxalobacteraceae</taxon>
        <taxon>Undibacterium</taxon>
    </lineage>
</organism>
<keyword evidence="2" id="KW-1185">Reference proteome</keyword>
<name>A0A923I6E6_9BURK</name>
<dbReference type="EMBL" id="JACOGG010000035">
    <property type="protein sequence ID" value="MBC3937180.1"/>
    <property type="molecule type" value="Genomic_DNA"/>
</dbReference>
<protein>
    <submittedName>
        <fullName evidence="1">Uncharacterized protein</fullName>
    </submittedName>
</protein>
<dbReference type="RefSeq" id="WP_186882665.1">
    <property type="nucleotide sequence ID" value="NZ_JACOGG010000035.1"/>
</dbReference>
<sequence length="92" mass="10308">MGIPKPPLYVLEYTTKTIESVLSAAALDGNNVEVDVYDRRDVSKKHVATGRRVKGEDDSFLVSVDTGNGIHEDEWNYTILRESAGRSKKIKR</sequence>
<accession>A0A923I6E6</accession>
<dbReference type="Proteomes" id="UP000612361">
    <property type="component" value="Unassembled WGS sequence"/>
</dbReference>
<evidence type="ECO:0000313" key="1">
    <source>
        <dbReference type="EMBL" id="MBC3937180.1"/>
    </source>
</evidence>
<dbReference type="AlphaFoldDB" id="A0A923I6E6"/>